<evidence type="ECO:0000313" key="11">
    <source>
        <dbReference type="EMBL" id="CAD8910676.1"/>
    </source>
</evidence>
<keyword evidence="8" id="KW-0966">Cell projection</keyword>
<evidence type="ECO:0000256" key="5">
    <source>
        <dbReference type="ARBA" id="ARBA00023054"/>
    </source>
</evidence>
<evidence type="ECO:0000256" key="7">
    <source>
        <dbReference type="ARBA" id="ARBA00023212"/>
    </source>
</evidence>
<comment type="subunit">
    <text evidence="9">Microtubule inner protein component of sperm flagellar doublet microtubules.</text>
</comment>
<evidence type="ECO:0000256" key="1">
    <source>
        <dbReference type="ARBA" id="ARBA00004611"/>
    </source>
</evidence>
<dbReference type="Pfam" id="PF05914">
    <property type="entry name" value="RIB43A"/>
    <property type="match status" value="1"/>
</dbReference>
<keyword evidence="5" id="KW-0175">Coiled coil</keyword>
<proteinExistence type="inferred from homology"/>
<evidence type="ECO:0000256" key="3">
    <source>
        <dbReference type="ARBA" id="ARBA00022490"/>
    </source>
</evidence>
<sequence length="379" mass="42568">MAAGGDPMERVDRHAAKLAREEAARRKRFLDAKTRTIGIDREALDAQVAEKRRKAREEKEEDAAWAEFGTALVGLAASHEVTLAERKAAEDAELKANWRLQRDPAVRAEWDLNDPEALRKDRPPRVGDDDPTCGPSGMQVFEGEDLRKAEREKAAAAAADAVIREQLALKAERAAAEAEEDKRYAEFHEQLAGMLAEQEAGATHSKLVEKLRLQQENLAAARERRLAARAAKAAEDEAALAEVERMRADPMLSESRVMAAHAEGMHRVRKDHYKGMSQEDLAEIRRVQAAQIEEARRLRAEAKAEDDAYYAGIAAACEFSMGMDAAASEERFSRDREHFLALKAQQRADRMRKKKEAEDRRNAGIDESWFQQWNKTSTI</sequence>
<accession>A0A7S1C7Z1</accession>
<comment type="subcellular location">
    <subcellularLocation>
        <location evidence="1">Cytoplasm</location>
        <location evidence="1">Cytoskeleton</location>
        <location evidence="1">Flagellum axoneme</location>
    </subcellularLocation>
</comment>
<reference evidence="11" key="1">
    <citation type="submission" date="2021-01" db="EMBL/GenBank/DDBJ databases">
        <authorList>
            <person name="Corre E."/>
            <person name="Pelletier E."/>
            <person name="Niang G."/>
            <person name="Scheremetjew M."/>
            <person name="Finn R."/>
            <person name="Kale V."/>
            <person name="Holt S."/>
            <person name="Cochrane G."/>
            <person name="Meng A."/>
            <person name="Brown T."/>
            <person name="Cohen L."/>
        </authorList>
    </citation>
    <scope>NUCLEOTIDE SEQUENCE</scope>
    <source>
        <strain evidence="11">Ms1</strain>
    </source>
</reference>
<evidence type="ECO:0000256" key="6">
    <source>
        <dbReference type="ARBA" id="ARBA00023069"/>
    </source>
</evidence>
<dbReference type="InterPro" id="IPR008805">
    <property type="entry name" value="RIB43A"/>
</dbReference>
<feature type="region of interest" description="Disordered" evidence="10">
    <location>
        <begin position="345"/>
        <end position="367"/>
    </location>
</feature>
<gene>
    <name evidence="11" type="ORF">BSP0115_LOCUS3881</name>
</gene>
<protein>
    <submittedName>
        <fullName evidence="11">Uncharacterized protein</fullName>
    </submittedName>
</protein>
<evidence type="ECO:0000256" key="2">
    <source>
        <dbReference type="ARBA" id="ARBA00006875"/>
    </source>
</evidence>
<keyword evidence="6" id="KW-0969">Cilium</keyword>
<dbReference type="EMBL" id="HBFS01005759">
    <property type="protein sequence ID" value="CAD8910676.1"/>
    <property type="molecule type" value="Transcribed_RNA"/>
</dbReference>
<keyword evidence="7" id="KW-0206">Cytoskeleton</keyword>
<evidence type="ECO:0000256" key="8">
    <source>
        <dbReference type="ARBA" id="ARBA00023273"/>
    </source>
</evidence>
<dbReference type="PANTHER" id="PTHR14517">
    <property type="entry name" value="RIB43A-RELATED"/>
    <property type="match status" value="1"/>
</dbReference>
<evidence type="ECO:0000256" key="4">
    <source>
        <dbReference type="ARBA" id="ARBA00022846"/>
    </source>
</evidence>
<evidence type="ECO:0000256" key="9">
    <source>
        <dbReference type="ARBA" id="ARBA00046435"/>
    </source>
</evidence>
<organism evidence="11">
    <name type="scientific">Bicosoecida sp. CB-2014</name>
    <dbReference type="NCBI Taxonomy" id="1486930"/>
    <lineage>
        <taxon>Eukaryota</taxon>
        <taxon>Sar</taxon>
        <taxon>Stramenopiles</taxon>
        <taxon>Bigyra</taxon>
        <taxon>Opalozoa</taxon>
        <taxon>Bicosoecida</taxon>
    </lineage>
</organism>
<evidence type="ECO:0000256" key="10">
    <source>
        <dbReference type="SAM" id="MobiDB-lite"/>
    </source>
</evidence>
<keyword evidence="3" id="KW-0963">Cytoplasm</keyword>
<dbReference type="PANTHER" id="PTHR14517:SF6">
    <property type="entry name" value="RE41410P"/>
    <property type="match status" value="1"/>
</dbReference>
<dbReference type="AlphaFoldDB" id="A0A7S1C7Z1"/>
<name>A0A7S1C7Z1_9STRA</name>
<keyword evidence="4" id="KW-0282">Flagellum</keyword>
<feature type="compositionally biased region" description="Basic and acidic residues" evidence="10">
    <location>
        <begin position="355"/>
        <end position="364"/>
    </location>
</feature>
<comment type="similarity">
    <text evidence="2">Belongs to the RIB43A family.</text>
</comment>